<protein>
    <recommendedName>
        <fullName evidence="3">OTU domain-containing protein</fullName>
    </recommendedName>
</protein>
<dbReference type="SUPFAM" id="SSF54001">
    <property type="entry name" value="Cysteine proteinases"/>
    <property type="match status" value="1"/>
</dbReference>
<dbReference type="CDD" id="cd22758">
    <property type="entry name" value="OTU_232R-like"/>
    <property type="match status" value="1"/>
</dbReference>
<dbReference type="Gene3D" id="3.90.70.80">
    <property type="match status" value="1"/>
</dbReference>
<dbReference type="EMBL" id="CP071528">
    <property type="protein sequence ID" value="USQ15456.1"/>
    <property type="molecule type" value="Genomic_DNA"/>
</dbReference>
<proteinExistence type="predicted"/>
<evidence type="ECO:0000313" key="5">
    <source>
        <dbReference type="Proteomes" id="UP001057474"/>
    </source>
</evidence>
<name>A0ABY4YDD4_9GAMM</name>
<dbReference type="PANTHER" id="PTHR12419">
    <property type="entry name" value="OTU DOMAIN CONTAINING PROTEIN"/>
    <property type="match status" value="1"/>
</dbReference>
<feature type="domain" description="OTU" evidence="3">
    <location>
        <begin position="1827"/>
        <end position="1957"/>
    </location>
</feature>
<evidence type="ECO:0000259" key="3">
    <source>
        <dbReference type="PROSITE" id="PS50802"/>
    </source>
</evidence>
<keyword evidence="4" id="KW-0614">Plasmid</keyword>
<gene>
    <name evidence="4" type="ORF">J2N86_14540</name>
</gene>
<feature type="region of interest" description="Disordered" evidence="2">
    <location>
        <begin position="633"/>
        <end position="663"/>
    </location>
</feature>
<dbReference type="Proteomes" id="UP001057474">
    <property type="component" value="Plasmid pLlyPCM2298_1"/>
</dbReference>
<keyword evidence="1" id="KW-0175">Coiled coil</keyword>
<dbReference type="PANTHER" id="PTHR12419:SF11">
    <property type="entry name" value="OTU DOMAIN-CONTAINING PROTEIN DDB_G0284757"/>
    <property type="match status" value="1"/>
</dbReference>
<organism evidence="4 5">
    <name type="scientific">Legionella lytica</name>
    <dbReference type="NCBI Taxonomy" id="96232"/>
    <lineage>
        <taxon>Bacteria</taxon>
        <taxon>Pseudomonadati</taxon>
        <taxon>Pseudomonadota</taxon>
        <taxon>Gammaproteobacteria</taxon>
        <taxon>Legionellales</taxon>
        <taxon>Legionellaceae</taxon>
        <taxon>Legionella</taxon>
    </lineage>
</organism>
<reference evidence="4" key="1">
    <citation type="submission" date="2021-03" db="EMBL/GenBank/DDBJ databases">
        <title>Legionella lytica PCM 2298.</title>
        <authorList>
            <person name="Koper P."/>
        </authorList>
    </citation>
    <scope>NUCLEOTIDE SEQUENCE</scope>
    <source>
        <strain evidence="4">PCM 2298</strain>
        <plasmid evidence="4">pLlyPCM2298_1</plasmid>
    </source>
</reference>
<feature type="coiled-coil region" evidence="1">
    <location>
        <begin position="685"/>
        <end position="712"/>
    </location>
</feature>
<sequence>MPRSLSLKEKDYYSYITDRGGPSSHSLWGFEATYNQEPEFFIYYDAYLLSTYHFNKRTLDLNNQEHVDLLCFCADKIFNYDQSQWHTLEVSEQIKIMQLMDLYYQKEKAPSSTSSDIKLALNAGAAAVTFASGPGTIFSNLVLGLRVAGMSPSTSSEGGKPPSGLFENFSEAALFRINSELLTNSHMQHALIAQRTMANHLKSNSPGLEAPAPQLEPQSAKVKTTPKKTAATDGAKAQKRGGSERSVAQAPPYKYHPEQNSKPKKASTSRRPPYALGEDAAPQPISKATQPPMDEGKSMDVPAEVHELEQEFNELSGSIAQDISPEIIAVLEKECERYHNVGSAGSAMSQKALPKLGKEGKQPLKSIPQKLLDVAQSLATAAYKFQQINEADYHFRQVKQNFATQLQRAQEQYKLSLDIEKYSSSRYSISELQQGFAHALNLSAFNLFKAGSFYYRQLLDSVAKLRQKISEHKKNSDHYSTQISSHAQKQQNIVARISKVTHDKSLAYAQQMAGILSSFAPEPAQPVFKIAEAITGIFASKDRVNAEKKIARGQNNINRLSLLIDGYKALIQHATQNVDACQSRIDAQNNWLLANPDSIHPQNYRDFIQSRRQEQLERKSTLEQQLKDQKLEKKRLEDERSELQQPLKKKSSKEKHKSSNKGDTTVQKALSDLFYGGYSRSEGKKDAHSIDIAQLTQKIELLDAESSGLEEAIVACSDNIVFLDSLDAVRKKTDRLDNWYADYRGELTAEQYEALSSEQKAELEKRRLRLIQAEKNKKISTEIMQDYETRMKTIGMFFSSTDLLLHSLEPWVGTKPQTVVSAISLAYETYERVTLVSTFISKQVAQISSSFTPGEYLEETGGILQLMTTIINPSILSVAKIVQYVVNVSGIMPTPLQITLRAIEQVSDSLTKQLHIGFKEIREQNEELRALILKIEHTSNKTNRDLKTMILESRDLATRHNQQIQSALGQISTQLDGQTVSAYKTYVNDVDSKIRKVRSKALSTHNFMGANKNLLAGYIQSVLVQLEKTQHRAEDKYAADSLQRMNNYADFYPYFIEHDGQAPLVNIRAYLSAVATSGAILSQFSRAHAPDDSLPQEFQLEELIIPELDKLKQYGTSLYSSMVQQRDKIWQTLSKVQIEAQKNYKQISTELMQGLEDWRSKIKPAREPSTLDQLNQLKERMLVSEFVGSGKFDLLRTLNTSLSAQGDIPTGLFKSLCGKMAAVHTGYTVLNAALIGITCAFPLFLAISAPVAIASNAQCIGVYGDALNLLNELKGENFNIYRLIGQAKQFTDFLGRHGDLVAYLDEHNKLVVQVMDGVSYSKIKNLKVSELRQLNQAPLYPHIKAPLKIVITNQAVDFEEYIDSDGDLERMPVRKSTVKVYLNQIEIKSIPELPYRASYLMDYDKVTRAHIIHYFNLIEETKKNPASEYAVIYSSQELNKELIPLRFSKEYLKHLEQNVLISEFRKTEQLGSGTISITYSLGVIPDEYGVAQTNIILNYNFTTQERHTVSICHIPVARFDNKVVHSFSKLTINHNGLYETQINYNEFLLFVMHGTPDGAGLAAKGSIDFNGQRIIGAVELPFVGLEFILSTLRNKVFYYQLDRYDELTSNAFYKFDGTANTQIHSFIQDDLVYWPGEGASLQQNQNIDPNMISNLMNKDAIVQCFKKLYTIFEHGAVHLQLAFNLDVKSAEWLMEKYVMEHPDKLKALAQKHFDRFYHLFEQLTAESFIRNSNTLSDAFAPYLGGENRLRETLAQELSTLNTYIEEVSNFTLNFPPLRPKASQSYSASSQRSDTWDYSAGFGLFSSTFKSIEDPRRSLTKVIQPLGLKITDVKSDGNCFFHAVSHQMISRGLMTYTHTELRAEALNWMLTHEEQYAFIVHLSEETAEMAINRYIDEHLRSGTWADHNMVQALALACNLNMVIIRPNGDITVIKAADEGEIIYLGFFPEQHYVSLSGNYPHESLINAVELAEVINIEGARQYRRAQ</sequence>
<dbReference type="InterPro" id="IPR038765">
    <property type="entry name" value="Papain-like_cys_pep_sf"/>
</dbReference>
<keyword evidence="5" id="KW-1185">Reference proteome</keyword>
<dbReference type="Pfam" id="PF02338">
    <property type="entry name" value="OTU"/>
    <property type="match status" value="1"/>
</dbReference>
<evidence type="ECO:0000256" key="2">
    <source>
        <dbReference type="SAM" id="MobiDB-lite"/>
    </source>
</evidence>
<feature type="region of interest" description="Disordered" evidence="2">
    <location>
        <begin position="202"/>
        <end position="298"/>
    </location>
</feature>
<accession>A0ABY4YDD4</accession>
<feature type="compositionally biased region" description="Low complexity" evidence="2">
    <location>
        <begin position="220"/>
        <end position="235"/>
    </location>
</feature>
<dbReference type="InterPro" id="IPR003323">
    <property type="entry name" value="OTU_dom"/>
</dbReference>
<dbReference type="InterPro" id="IPR050704">
    <property type="entry name" value="Peptidase_C85-like"/>
</dbReference>
<evidence type="ECO:0000256" key="1">
    <source>
        <dbReference type="SAM" id="Coils"/>
    </source>
</evidence>
<geneLocation type="plasmid" evidence="4 5">
    <name>pLlyPCM2298_1</name>
</geneLocation>
<feature type="compositionally biased region" description="Basic residues" evidence="2">
    <location>
        <begin position="647"/>
        <end position="659"/>
    </location>
</feature>
<feature type="compositionally biased region" description="Basic and acidic residues" evidence="2">
    <location>
        <begin position="633"/>
        <end position="642"/>
    </location>
</feature>
<evidence type="ECO:0000313" key="4">
    <source>
        <dbReference type="EMBL" id="USQ15456.1"/>
    </source>
</evidence>
<dbReference type="PROSITE" id="PS50802">
    <property type="entry name" value="OTU"/>
    <property type="match status" value="1"/>
</dbReference>
<dbReference type="RefSeq" id="WP_252582709.1">
    <property type="nucleotide sequence ID" value="NZ_CP071528.1"/>
</dbReference>